<dbReference type="GO" id="GO:0000156">
    <property type="term" value="F:phosphorelay response regulator activity"/>
    <property type="evidence" value="ECO:0007669"/>
    <property type="project" value="InterPro"/>
</dbReference>
<keyword evidence="2 5" id="KW-0145">Chemotaxis</keyword>
<dbReference type="Pfam" id="PF01339">
    <property type="entry name" value="CheB_methylest"/>
    <property type="match status" value="1"/>
</dbReference>
<evidence type="ECO:0000256" key="8">
    <source>
        <dbReference type="SAM" id="MobiDB-lite"/>
    </source>
</evidence>
<dbReference type="Gene3D" id="3.40.50.2300">
    <property type="match status" value="1"/>
</dbReference>
<dbReference type="InterPro" id="IPR035909">
    <property type="entry name" value="CheB_C"/>
</dbReference>
<name>A0A1N6U2S6_9SPIO</name>
<protein>
    <recommendedName>
        <fullName evidence="5">Protein-glutamate methylesterase/protein-glutamine glutaminase</fullName>
        <ecNumber evidence="5">3.1.1.61</ecNumber>
        <ecNumber evidence="5">3.5.1.44</ecNumber>
    </recommendedName>
</protein>
<feature type="modified residue" description="4-aspartylphosphate" evidence="5 7">
    <location>
        <position position="59"/>
    </location>
</feature>
<keyword evidence="12" id="KW-1185">Reference proteome</keyword>
<dbReference type="CDD" id="cd16432">
    <property type="entry name" value="CheB_Rec"/>
    <property type="match status" value="1"/>
</dbReference>
<dbReference type="EMBL" id="FTMS01000011">
    <property type="protein sequence ID" value="SIQ59849.1"/>
    <property type="molecule type" value="Genomic_DNA"/>
</dbReference>
<feature type="domain" description="CheB-type methylesterase" evidence="10">
    <location>
        <begin position="197"/>
        <end position="389"/>
    </location>
</feature>
<evidence type="ECO:0000256" key="5">
    <source>
        <dbReference type="HAMAP-Rule" id="MF_00099"/>
    </source>
</evidence>
<dbReference type="InterPro" id="IPR011006">
    <property type="entry name" value="CheY-like_superfamily"/>
</dbReference>
<comment type="catalytic activity">
    <reaction evidence="5">
        <text>L-glutaminyl-[protein] + H2O = L-glutamyl-[protein] + NH4(+)</text>
        <dbReference type="Rhea" id="RHEA:16441"/>
        <dbReference type="Rhea" id="RHEA-COMP:10207"/>
        <dbReference type="Rhea" id="RHEA-COMP:10208"/>
        <dbReference type="ChEBI" id="CHEBI:15377"/>
        <dbReference type="ChEBI" id="CHEBI:28938"/>
        <dbReference type="ChEBI" id="CHEBI:29973"/>
        <dbReference type="ChEBI" id="CHEBI:30011"/>
        <dbReference type="EC" id="3.5.1.44"/>
    </reaction>
</comment>
<comment type="catalytic activity">
    <reaction evidence="4 5">
        <text>[protein]-L-glutamate 5-O-methyl ester + H2O = L-glutamyl-[protein] + methanol + H(+)</text>
        <dbReference type="Rhea" id="RHEA:23236"/>
        <dbReference type="Rhea" id="RHEA-COMP:10208"/>
        <dbReference type="Rhea" id="RHEA-COMP:10311"/>
        <dbReference type="ChEBI" id="CHEBI:15377"/>
        <dbReference type="ChEBI" id="CHEBI:15378"/>
        <dbReference type="ChEBI" id="CHEBI:17790"/>
        <dbReference type="ChEBI" id="CHEBI:29973"/>
        <dbReference type="ChEBI" id="CHEBI:82795"/>
        <dbReference type="EC" id="3.1.1.61"/>
    </reaction>
</comment>
<dbReference type="GO" id="GO:0006935">
    <property type="term" value="P:chemotaxis"/>
    <property type="evidence" value="ECO:0007669"/>
    <property type="project" value="UniProtKB-UniRule"/>
</dbReference>
<evidence type="ECO:0000256" key="2">
    <source>
        <dbReference type="ARBA" id="ARBA00022500"/>
    </source>
</evidence>
<dbReference type="EC" id="3.1.1.61" evidence="5"/>
<comment type="subcellular location">
    <subcellularLocation>
        <location evidence="5">Cytoplasm</location>
    </subcellularLocation>
</comment>
<evidence type="ECO:0000256" key="6">
    <source>
        <dbReference type="PROSITE-ProRule" id="PRU00050"/>
    </source>
</evidence>
<dbReference type="RefSeq" id="WP_076489053.1">
    <property type="nucleotide sequence ID" value="NZ_FTMS01000011.1"/>
</dbReference>
<accession>A0A1N6U2S6</accession>
<comment type="similarity">
    <text evidence="5">Belongs to the CheB family.</text>
</comment>
<keyword evidence="5 7" id="KW-0597">Phosphoprotein</keyword>
<comment type="function">
    <text evidence="5">Involved in chemotaxis. Part of a chemotaxis signal transduction system that modulates chemotaxis in response to various stimuli. Catalyzes the demethylation of specific methylglutamate residues introduced into the chemoreceptors (methyl-accepting chemotaxis proteins or MCP) by CheR. Also mediates the irreversible deamidation of specific glutamine residues to glutamic acid.</text>
</comment>
<gene>
    <name evidence="5" type="primary">cheB</name>
    <name evidence="11" type="ORF">SAMN05920897_11183</name>
</gene>
<dbReference type="Pfam" id="PF00072">
    <property type="entry name" value="Response_reg"/>
    <property type="match status" value="1"/>
</dbReference>
<dbReference type="SUPFAM" id="SSF52738">
    <property type="entry name" value="Methylesterase CheB, C-terminal domain"/>
    <property type="match status" value="1"/>
</dbReference>
<dbReference type="PROSITE" id="PS50122">
    <property type="entry name" value="CHEB"/>
    <property type="match status" value="1"/>
</dbReference>
<feature type="active site" evidence="5 6">
    <location>
        <position position="235"/>
    </location>
</feature>
<dbReference type="STRING" id="159291.SAMN05920897_11183"/>
<sequence>MNKEKKISVLVVDDSALMRNLVSRIIESAPELAVAATAMNGEFALQKIPRLKPDVIVLDLEMPKMNGIEFLQARRDQGIDIPVIILSSIAQKGARITMEALSLGASDFIPKPSGAVSHDLHVVGDQLITMIRAYGGEYLRSRGETPPEPPQDYATRVPRHEEVPPQETAGPGAAPVSPTEKPWSAQKPAKKSPQARPGTLEVIVLGISTGGPNALRRVFADLEEDIGVPILVVQHMPPGFTTEFAASLNRICPLEVLEASDGDVIKPGRVLIAPGNYHMEVNRRPLAATISLHQGDPCNGHRPSAGLLFKSVARAYGNQAMAILMTGMGRDGAWEIGEIYEAGGMTIGQDEQSSIVYGMPRVAWENGYIHRQVSLDNMAETINAMARSLR</sequence>
<feature type="region of interest" description="Disordered" evidence="8">
    <location>
        <begin position="161"/>
        <end position="196"/>
    </location>
</feature>
<dbReference type="OrthoDB" id="9793421at2"/>
<dbReference type="GO" id="GO:0050568">
    <property type="term" value="F:protein-glutamine glutaminase activity"/>
    <property type="evidence" value="ECO:0007669"/>
    <property type="project" value="UniProtKB-UniRule"/>
</dbReference>
<dbReference type="PIRSF" id="PIRSF000876">
    <property type="entry name" value="RR_chemtxs_CheB"/>
    <property type="match status" value="1"/>
</dbReference>
<evidence type="ECO:0000256" key="7">
    <source>
        <dbReference type="PROSITE-ProRule" id="PRU00169"/>
    </source>
</evidence>
<feature type="active site" evidence="5 6">
    <location>
        <position position="331"/>
    </location>
</feature>
<dbReference type="SMART" id="SM00448">
    <property type="entry name" value="REC"/>
    <property type="match status" value="1"/>
</dbReference>
<dbReference type="InterPro" id="IPR001789">
    <property type="entry name" value="Sig_transdc_resp-reg_receiver"/>
</dbReference>
<dbReference type="PANTHER" id="PTHR42872">
    <property type="entry name" value="PROTEIN-GLUTAMATE METHYLESTERASE/PROTEIN-GLUTAMINE GLUTAMINASE"/>
    <property type="match status" value="1"/>
</dbReference>
<proteinExistence type="inferred from homology"/>
<evidence type="ECO:0000259" key="10">
    <source>
        <dbReference type="PROSITE" id="PS50122"/>
    </source>
</evidence>
<reference evidence="11 12" key="1">
    <citation type="submission" date="2017-01" db="EMBL/GenBank/DDBJ databases">
        <authorList>
            <person name="Mah S.A."/>
            <person name="Swanson W.J."/>
            <person name="Moy G.W."/>
            <person name="Vacquier V.D."/>
        </authorList>
    </citation>
    <scope>NUCLEOTIDE SEQUENCE [LARGE SCALE GENOMIC DNA]</scope>
    <source>
        <strain evidence="11 12">ASpG1</strain>
    </source>
</reference>
<evidence type="ECO:0000256" key="3">
    <source>
        <dbReference type="ARBA" id="ARBA00022801"/>
    </source>
</evidence>
<evidence type="ECO:0000256" key="1">
    <source>
        <dbReference type="ARBA" id="ARBA00022490"/>
    </source>
</evidence>
<dbReference type="Gene3D" id="3.40.50.180">
    <property type="entry name" value="Methylesterase CheB, C-terminal domain"/>
    <property type="match status" value="1"/>
</dbReference>
<dbReference type="PANTHER" id="PTHR42872:SF6">
    <property type="entry name" value="PROTEIN-GLUTAMATE METHYLESTERASE_PROTEIN-GLUTAMINE GLUTAMINASE"/>
    <property type="match status" value="1"/>
</dbReference>
<feature type="active site" evidence="5 6">
    <location>
        <position position="208"/>
    </location>
</feature>
<dbReference type="InterPro" id="IPR008248">
    <property type="entry name" value="CheB-like"/>
</dbReference>
<dbReference type="CDD" id="cd17541">
    <property type="entry name" value="REC_CheB-like"/>
    <property type="match status" value="1"/>
</dbReference>
<dbReference type="NCBIfam" id="NF001965">
    <property type="entry name" value="PRK00742.1"/>
    <property type="match status" value="1"/>
</dbReference>
<dbReference type="EC" id="3.5.1.44" evidence="5"/>
<comment type="domain">
    <text evidence="5">Contains a C-terminal catalytic domain, and an N-terminal region which modulates catalytic activity.</text>
</comment>
<keyword evidence="1 5" id="KW-0963">Cytoplasm</keyword>
<dbReference type="PROSITE" id="PS50110">
    <property type="entry name" value="RESPONSE_REGULATORY"/>
    <property type="match status" value="1"/>
</dbReference>
<dbReference type="GO" id="GO:0008984">
    <property type="term" value="F:protein-glutamate methylesterase activity"/>
    <property type="evidence" value="ECO:0007669"/>
    <property type="project" value="UniProtKB-UniRule"/>
</dbReference>
<dbReference type="AlphaFoldDB" id="A0A1N6U2S6"/>
<evidence type="ECO:0000256" key="4">
    <source>
        <dbReference type="ARBA" id="ARBA00048267"/>
    </source>
</evidence>
<evidence type="ECO:0000259" key="9">
    <source>
        <dbReference type="PROSITE" id="PS50110"/>
    </source>
</evidence>
<dbReference type="GO" id="GO:0005737">
    <property type="term" value="C:cytoplasm"/>
    <property type="evidence" value="ECO:0007669"/>
    <property type="project" value="UniProtKB-SubCell"/>
</dbReference>
<organism evidence="11 12">
    <name type="scientific">Alkalispirochaeta americana</name>
    <dbReference type="NCBI Taxonomy" id="159291"/>
    <lineage>
        <taxon>Bacteria</taxon>
        <taxon>Pseudomonadati</taxon>
        <taxon>Spirochaetota</taxon>
        <taxon>Spirochaetia</taxon>
        <taxon>Spirochaetales</taxon>
        <taxon>Spirochaetaceae</taxon>
        <taxon>Alkalispirochaeta</taxon>
    </lineage>
</organism>
<evidence type="ECO:0000313" key="11">
    <source>
        <dbReference type="EMBL" id="SIQ59849.1"/>
    </source>
</evidence>
<comment type="PTM">
    <text evidence="5">Phosphorylated by CheA. Phosphorylation of the N-terminal regulatory domain activates the methylesterase activity.</text>
</comment>
<feature type="domain" description="Response regulatory" evidence="9">
    <location>
        <begin position="8"/>
        <end position="126"/>
    </location>
</feature>
<dbReference type="InterPro" id="IPR000673">
    <property type="entry name" value="Sig_transdc_resp-reg_Me-estase"/>
</dbReference>
<dbReference type="Proteomes" id="UP000186400">
    <property type="component" value="Unassembled WGS sequence"/>
</dbReference>
<dbReference type="HAMAP" id="MF_00099">
    <property type="entry name" value="CheB_chemtxs"/>
    <property type="match status" value="1"/>
</dbReference>
<evidence type="ECO:0000313" key="12">
    <source>
        <dbReference type="Proteomes" id="UP000186400"/>
    </source>
</evidence>
<dbReference type="SUPFAM" id="SSF52172">
    <property type="entry name" value="CheY-like"/>
    <property type="match status" value="1"/>
</dbReference>
<keyword evidence="3 5" id="KW-0378">Hydrolase</keyword>